<protein>
    <submittedName>
        <fullName evidence="6">Uncharacterized protein</fullName>
    </submittedName>
</protein>
<dbReference type="AlphaFoldDB" id="A0A1I8EZI8"/>
<evidence type="ECO:0000256" key="2">
    <source>
        <dbReference type="ARBA" id="ARBA00022692"/>
    </source>
</evidence>
<keyword evidence="3 5" id="KW-1133">Transmembrane helix</keyword>
<dbReference type="GO" id="GO:0055085">
    <property type="term" value="P:transmembrane transport"/>
    <property type="evidence" value="ECO:0007669"/>
    <property type="project" value="InterPro"/>
</dbReference>
<keyword evidence="2 5" id="KW-0812">Transmembrane</keyword>
<evidence type="ECO:0000313" key="6">
    <source>
        <dbReference type="WBParaSite" id="maker-PairedContig_827-snap-gene-0.12-mRNA-1"/>
    </source>
</evidence>
<dbReference type="GO" id="GO:0016020">
    <property type="term" value="C:membrane"/>
    <property type="evidence" value="ECO:0007669"/>
    <property type="project" value="UniProtKB-SubCell"/>
</dbReference>
<evidence type="ECO:0000256" key="4">
    <source>
        <dbReference type="ARBA" id="ARBA00023136"/>
    </source>
</evidence>
<evidence type="ECO:0000256" key="3">
    <source>
        <dbReference type="ARBA" id="ARBA00022989"/>
    </source>
</evidence>
<keyword evidence="4 5" id="KW-0472">Membrane</keyword>
<evidence type="ECO:0000256" key="1">
    <source>
        <dbReference type="ARBA" id="ARBA00004141"/>
    </source>
</evidence>
<dbReference type="WBParaSite" id="maker-PairedContig_827-snap-gene-0.12-mRNA-1">
    <property type="protein sequence ID" value="maker-PairedContig_827-snap-gene-0.12-mRNA-1"/>
    <property type="gene ID" value="maker-PairedContig_827-snap-gene-0.12"/>
</dbReference>
<sequence length="240" mass="27093">MEKTMKQEEENKLKVKLKEKNGMEMSLVISKITDSINYKKSSNLTTFGNDSSEIKNTDEIIAFYDSRHVSNHMDDVLNTILIAISAVIIMTAFGIGIAMASAFYRRRRKLCVSSKLYRHAKSSFFATETETHTWDSLSFSCSGTDFPTSKMQFRSLESLSDDSYINSLDEAISYKASIVHKKSLKNASPKPATNKAISELSVNSLTKCADICVPEIFTKNLYVLSVYLFPFEHEIDKEVN</sequence>
<accession>A0A1I8EZI8</accession>
<feature type="transmembrane region" description="Helical" evidence="5">
    <location>
        <begin position="80"/>
        <end position="104"/>
    </location>
</feature>
<comment type="subcellular location">
    <subcellularLocation>
        <location evidence="1">Membrane</location>
        <topology evidence="1">Multi-pass membrane protein</topology>
    </subcellularLocation>
</comment>
<proteinExistence type="predicted"/>
<dbReference type="CDD" id="cd06261">
    <property type="entry name" value="TM_PBP2"/>
    <property type="match status" value="1"/>
</dbReference>
<dbReference type="InterPro" id="IPR000515">
    <property type="entry name" value="MetI-like"/>
</dbReference>
<evidence type="ECO:0000256" key="5">
    <source>
        <dbReference type="SAM" id="Phobius"/>
    </source>
</evidence>
<organism evidence="6">
    <name type="scientific">Wuchereria bancrofti</name>
    <dbReference type="NCBI Taxonomy" id="6293"/>
    <lineage>
        <taxon>Eukaryota</taxon>
        <taxon>Metazoa</taxon>
        <taxon>Ecdysozoa</taxon>
        <taxon>Nematoda</taxon>
        <taxon>Chromadorea</taxon>
        <taxon>Rhabditida</taxon>
        <taxon>Spirurina</taxon>
        <taxon>Spiruromorpha</taxon>
        <taxon>Filarioidea</taxon>
        <taxon>Onchocercidae</taxon>
        <taxon>Wuchereria</taxon>
    </lineage>
</organism>
<name>A0A1I8EZI8_WUCBA</name>
<reference evidence="6" key="1">
    <citation type="submission" date="2016-11" db="UniProtKB">
        <authorList>
            <consortium name="WormBaseParasite"/>
        </authorList>
    </citation>
    <scope>IDENTIFICATION</scope>
    <source>
        <strain evidence="6">pt0022</strain>
    </source>
</reference>